<feature type="domain" description="ABC3 transporter permease C-terminal" evidence="7">
    <location>
        <begin position="99"/>
        <end position="204"/>
    </location>
</feature>
<organism evidence="8">
    <name type="scientific">bioreactor metagenome</name>
    <dbReference type="NCBI Taxonomy" id="1076179"/>
    <lineage>
        <taxon>unclassified sequences</taxon>
        <taxon>metagenomes</taxon>
        <taxon>ecological metagenomes</taxon>
    </lineage>
</organism>
<dbReference type="PANTHER" id="PTHR30287">
    <property type="entry name" value="MEMBRANE COMPONENT OF PREDICTED ABC SUPERFAMILY METABOLITE UPTAKE TRANSPORTER"/>
    <property type="match status" value="1"/>
</dbReference>
<dbReference type="AlphaFoldDB" id="A0A645F5W2"/>
<keyword evidence="3 6" id="KW-0812">Transmembrane</keyword>
<dbReference type="GO" id="GO:0005886">
    <property type="term" value="C:plasma membrane"/>
    <property type="evidence" value="ECO:0007669"/>
    <property type="project" value="UniProtKB-SubCell"/>
</dbReference>
<evidence type="ECO:0000313" key="8">
    <source>
        <dbReference type="EMBL" id="MPN08912.1"/>
    </source>
</evidence>
<evidence type="ECO:0000256" key="6">
    <source>
        <dbReference type="SAM" id="Phobius"/>
    </source>
</evidence>
<feature type="transmembrane region" description="Helical" evidence="6">
    <location>
        <begin position="95"/>
        <end position="115"/>
    </location>
</feature>
<dbReference type="InterPro" id="IPR038766">
    <property type="entry name" value="Membrane_comp_ABC_pdt"/>
</dbReference>
<evidence type="ECO:0000256" key="5">
    <source>
        <dbReference type="ARBA" id="ARBA00023136"/>
    </source>
</evidence>
<dbReference type="Pfam" id="PF02687">
    <property type="entry name" value="FtsX"/>
    <property type="match status" value="1"/>
</dbReference>
<keyword evidence="2" id="KW-1003">Cell membrane</keyword>
<dbReference type="InterPro" id="IPR003838">
    <property type="entry name" value="ABC3_permease_C"/>
</dbReference>
<feature type="transmembrane region" description="Helical" evidence="6">
    <location>
        <begin position="149"/>
        <end position="167"/>
    </location>
</feature>
<keyword evidence="5 6" id="KW-0472">Membrane</keyword>
<comment type="caution">
    <text evidence="8">The sequence shown here is derived from an EMBL/GenBank/DDBJ whole genome shotgun (WGS) entry which is preliminary data.</text>
</comment>
<evidence type="ECO:0000259" key="7">
    <source>
        <dbReference type="Pfam" id="PF02687"/>
    </source>
</evidence>
<dbReference type="PANTHER" id="PTHR30287:SF1">
    <property type="entry name" value="INNER MEMBRANE PROTEIN"/>
    <property type="match status" value="1"/>
</dbReference>
<sequence length="225" mass="25075">MGDTIRVETDEGQKTDLPVSAVFENFVYHYILMTPATYRQVYGENCSFEAALADSAKEDIHSVAASLLDDFSAANVSVTLDIRDRVNNMMTSLNLVIFVIIFCAGALAFVVLFNLSNINITERIREIATIKVLGFYAPEVGAYVFRENLVLTLLGSLAGIPMGIWLHNFVMNQLSFDMVSFHVVILPLSFLLSVAMTFVFAFAVDLVMRPRLERVNMVESLKAIE</sequence>
<reference evidence="8" key="1">
    <citation type="submission" date="2019-08" db="EMBL/GenBank/DDBJ databases">
        <authorList>
            <person name="Kucharzyk K."/>
            <person name="Murdoch R.W."/>
            <person name="Higgins S."/>
            <person name="Loffler F."/>
        </authorList>
    </citation>
    <scope>NUCLEOTIDE SEQUENCE</scope>
</reference>
<proteinExistence type="predicted"/>
<feature type="transmembrane region" description="Helical" evidence="6">
    <location>
        <begin position="179"/>
        <end position="204"/>
    </location>
</feature>
<evidence type="ECO:0000256" key="2">
    <source>
        <dbReference type="ARBA" id="ARBA00022475"/>
    </source>
</evidence>
<evidence type="ECO:0000256" key="3">
    <source>
        <dbReference type="ARBA" id="ARBA00022692"/>
    </source>
</evidence>
<evidence type="ECO:0000256" key="4">
    <source>
        <dbReference type="ARBA" id="ARBA00022989"/>
    </source>
</evidence>
<name>A0A645F5W2_9ZZZZ</name>
<keyword evidence="4 6" id="KW-1133">Transmembrane helix</keyword>
<dbReference type="EMBL" id="VSSQ01055008">
    <property type="protein sequence ID" value="MPN08912.1"/>
    <property type="molecule type" value="Genomic_DNA"/>
</dbReference>
<evidence type="ECO:0000256" key="1">
    <source>
        <dbReference type="ARBA" id="ARBA00004651"/>
    </source>
</evidence>
<comment type="subcellular location">
    <subcellularLocation>
        <location evidence="1">Cell membrane</location>
        <topology evidence="1">Multi-pass membrane protein</topology>
    </subcellularLocation>
</comment>
<gene>
    <name evidence="8" type="ORF">SDC9_156200</name>
</gene>
<accession>A0A645F5W2</accession>
<protein>
    <recommendedName>
        <fullName evidence="7">ABC3 transporter permease C-terminal domain-containing protein</fullName>
    </recommendedName>
</protein>